<gene>
    <name evidence="10" type="ORF">V6X30_05055</name>
</gene>
<keyword evidence="2 6" id="KW-0694">RNA-binding</keyword>
<feature type="region of interest" description="Disordered" evidence="8">
    <location>
        <begin position="249"/>
        <end position="279"/>
    </location>
</feature>
<dbReference type="InterPro" id="IPR036986">
    <property type="entry name" value="S4_RNA-bd_sf"/>
</dbReference>
<dbReference type="NCBIfam" id="TIGR00093">
    <property type="entry name" value="pseudouridine synthase"/>
    <property type="match status" value="1"/>
</dbReference>
<dbReference type="SMART" id="SM00363">
    <property type="entry name" value="S4"/>
    <property type="match status" value="1"/>
</dbReference>
<organism evidence="10 11">
    <name type="scientific">Spiribacter insolitus</name>
    <dbReference type="NCBI Taxonomy" id="3122417"/>
    <lineage>
        <taxon>Bacteria</taxon>
        <taxon>Pseudomonadati</taxon>
        <taxon>Pseudomonadota</taxon>
        <taxon>Gammaproteobacteria</taxon>
        <taxon>Chromatiales</taxon>
        <taxon>Ectothiorhodospiraceae</taxon>
        <taxon>Spiribacter</taxon>
    </lineage>
</organism>
<evidence type="ECO:0000256" key="8">
    <source>
        <dbReference type="SAM" id="MobiDB-lite"/>
    </source>
</evidence>
<keyword evidence="3 7" id="KW-0413">Isomerase</keyword>
<dbReference type="InterPro" id="IPR050343">
    <property type="entry name" value="RsuA_PseudoU_synthase"/>
</dbReference>
<dbReference type="NCBIfam" id="NF007976">
    <property type="entry name" value="PRK10700.1"/>
    <property type="match status" value="1"/>
</dbReference>
<evidence type="ECO:0000256" key="2">
    <source>
        <dbReference type="ARBA" id="ARBA00022884"/>
    </source>
</evidence>
<feature type="domain" description="RNA-binding S4" evidence="9">
    <location>
        <begin position="4"/>
        <end position="62"/>
    </location>
</feature>
<dbReference type="CDD" id="cd02556">
    <property type="entry name" value="PseudoU_synth_RluB"/>
    <property type="match status" value="1"/>
</dbReference>
<dbReference type="Gene3D" id="3.30.70.1560">
    <property type="entry name" value="Alpha-L RNA-binding motif"/>
    <property type="match status" value="1"/>
</dbReference>
<dbReference type="Gene3D" id="3.10.290.10">
    <property type="entry name" value="RNA-binding S4 domain"/>
    <property type="match status" value="1"/>
</dbReference>
<evidence type="ECO:0000256" key="7">
    <source>
        <dbReference type="RuleBase" id="RU003887"/>
    </source>
</evidence>
<protein>
    <recommendedName>
        <fullName evidence="7">Pseudouridine synthase</fullName>
        <ecNumber evidence="7">5.4.99.-</ecNumber>
    </recommendedName>
</protein>
<reference evidence="10 11" key="1">
    <citation type="submission" date="2024-02" db="EMBL/GenBank/DDBJ databases">
        <title>New especies of Spiribacter isolated from saline water.</title>
        <authorList>
            <person name="Leon M.J."/>
            <person name="De La Haba R."/>
            <person name="Sanchez-Porro C."/>
            <person name="Ventosa A."/>
        </authorList>
    </citation>
    <scope>NUCLEOTIDE SEQUENCE [LARGE SCALE GENOMIC DNA]</scope>
    <source>
        <strain evidence="11">ag22IC4-189</strain>
    </source>
</reference>
<comment type="similarity">
    <text evidence="1 7">Belongs to the pseudouridine synthase RsuA family.</text>
</comment>
<dbReference type="InterPro" id="IPR018496">
    <property type="entry name" value="PsdUridine_synth_RsuA/RluB_CS"/>
</dbReference>
<dbReference type="EC" id="5.4.99.-" evidence="7"/>
<sequence length="279" mass="31170">MSSEKLQKVLARAGLGSRREMERRIEAGRVQVNGRQASLGDRVEPGARIHLDGRPVSAAALAPGDRRVIVYHKPTGELVTRSDPEGRRTVFRRLPPLKGGRWLAVGRLDINTSGLLLLTTDGELANRLAHPSYRLVRDYAVRIFGQLDEATLRRLTEGVTLDDGQAAFESIQPLDAGEAANRWYRVRLREGKNRLVRRLWESQGVQVSRLMRVQYGPIEMPAGLREGQVHALTAGEIRHLADLVNLEGDRSGERAHPGHRRSSPRTAGGRSAHDHKRRR</sequence>
<dbReference type="SUPFAM" id="SSF55174">
    <property type="entry name" value="Alpha-L RNA-binding motif"/>
    <property type="match status" value="1"/>
</dbReference>
<keyword evidence="11" id="KW-1185">Reference proteome</keyword>
<dbReference type="CDD" id="cd00165">
    <property type="entry name" value="S4"/>
    <property type="match status" value="1"/>
</dbReference>
<evidence type="ECO:0000256" key="1">
    <source>
        <dbReference type="ARBA" id="ARBA00008348"/>
    </source>
</evidence>
<evidence type="ECO:0000256" key="6">
    <source>
        <dbReference type="PROSITE-ProRule" id="PRU00182"/>
    </source>
</evidence>
<dbReference type="PANTHER" id="PTHR47683">
    <property type="entry name" value="PSEUDOURIDINE SYNTHASE FAMILY PROTEIN-RELATED"/>
    <property type="match status" value="1"/>
</dbReference>
<evidence type="ECO:0000256" key="5">
    <source>
        <dbReference type="ARBA" id="ARBA00037383"/>
    </source>
</evidence>
<evidence type="ECO:0000256" key="4">
    <source>
        <dbReference type="ARBA" id="ARBA00036944"/>
    </source>
</evidence>
<accession>A0ABV3T6E5</accession>
<dbReference type="RefSeq" id="WP_367983557.1">
    <property type="nucleotide sequence ID" value="NZ_JBAKFF010000001.1"/>
</dbReference>
<evidence type="ECO:0000259" key="9">
    <source>
        <dbReference type="SMART" id="SM00363"/>
    </source>
</evidence>
<dbReference type="EMBL" id="JBAKFF010000001">
    <property type="protein sequence ID" value="MEX0430771.1"/>
    <property type="molecule type" value="Genomic_DNA"/>
</dbReference>
<dbReference type="InterPro" id="IPR000748">
    <property type="entry name" value="PsdUridine_synth_RsuA/RluB/E/F"/>
</dbReference>
<dbReference type="SUPFAM" id="SSF55120">
    <property type="entry name" value="Pseudouridine synthase"/>
    <property type="match status" value="1"/>
</dbReference>
<comment type="caution">
    <text evidence="10">The sequence shown here is derived from an EMBL/GenBank/DDBJ whole genome shotgun (WGS) entry which is preliminary data.</text>
</comment>
<name>A0ABV3T6E5_9GAMM</name>
<dbReference type="PROSITE" id="PS50889">
    <property type="entry name" value="S4"/>
    <property type="match status" value="1"/>
</dbReference>
<dbReference type="PROSITE" id="PS01149">
    <property type="entry name" value="PSI_RSU"/>
    <property type="match status" value="1"/>
</dbReference>
<dbReference type="InterPro" id="IPR002942">
    <property type="entry name" value="S4_RNA-bd"/>
</dbReference>
<dbReference type="Proteomes" id="UP001556637">
    <property type="component" value="Unassembled WGS sequence"/>
</dbReference>
<evidence type="ECO:0000313" key="11">
    <source>
        <dbReference type="Proteomes" id="UP001556637"/>
    </source>
</evidence>
<dbReference type="InterPro" id="IPR042092">
    <property type="entry name" value="PsdUridine_s_RsuA/RluB/E/F_cat"/>
</dbReference>
<dbReference type="Pfam" id="PF00849">
    <property type="entry name" value="PseudoU_synth_2"/>
    <property type="match status" value="1"/>
</dbReference>
<dbReference type="Gene3D" id="3.30.70.580">
    <property type="entry name" value="Pseudouridine synthase I, catalytic domain, N-terminal subdomain"/>
    <property type="match status" value="1"/>
</dbReference>
<comment type="function">
    <text evidence="5">Responsible for synthesis of pseudouridine from uracil-2605 in 23S ribosomal RNA.</text>
</comment>
<evidence type="ECO:0000256" key="3">
    <source>
        <dbReference type="ARBA" id="ARBA00023235"/>
    </source>
</evidence>
<dbReference type="InterPro" id="IPR006145">
    <property type="entry name" value="PsdUridine_synth_RsuA/RluA"/>
</dbReference>
<dbReference type="InterPro" id="IPR020094">
    <property type="entry name" value="TruA/RsuA/RluB/E/F_N"/>
</dbReference>
<dbReference type="Pfam" id="PF01479">
    <property type="entry name" value="S4"/>
    <property type="match status" value="1"/>
</dbReference>
<proteinExistence type="inferred from homology"/>
<dbReference type="InterPro" id="IPR020103">
    <property type="entry name" value="PsdUridine_synth_cat_dom_sf"/>
</dbReference>
<comment type="catalytic activity">
    <reaction evidence="4">
        <text>uridine(2605) in 23S rRNA = pseudouridine(2605) in 23S rRNA</text>
        <dbReference type="Rhea" id="RHEA:42520"/>
        <dbReference type="Rhea" id="RHEA-COMP:10095"/>
        <dbReference type="Rhea" id="RHEA-COMP:10096"/>
        <dbReference type="ChEBI" id="CHEBI:65314"/>
        <dbReference type="ChEBI" id="CHEBI:65315"/>
        <dbReference type="EC" id="5.4.99.22"/>
    </reaction>
</comment>
<evidence type="ECO:0000313" key="10">
    <source>
        <dbReference type="EMBL" id="MEX0430771.1"/>
    </source>
</evidence>
<dbReference type="PANTHER" id="PTHR47683:SF3">
    <property type="entry name" value="RIBOSOMAL LARGE SUBUNIT PSEUDOURIDINE SYNTHASE B"/>
    <property type="match status" value="1"/>
</dbReference>